<protein>
    <submittedName>
        <fullName evidence="10">DUF1080 domain-containing protein</fullName>
    </submittedName>
</protein>
<feature type="chain" id="PRO_5023148609" evidence="7">
    <location>
        <begin position="26"/>
        <end position="1225"/>
    </location>
</feature>
<evidence type="ECO:0000256" key="5">
    <source>
        <dbReference type="ARBA" id="ARBA00023004"/>
    </source>
</evidence>
<dbReference type="SUPFAM" id="SSF46626">
    <property type="entry name" value="Cytochrome c"/>
    <property type="match status" value="1"/>
</dbReference>
<dbReference type="PROSITE" id="PS51257">
    <property type="entry name" value="PROKAR_LIPOPROTEIN"/>
    <property type="match status" value="1"/>
</dbReference>
<evidence type="ECO:0000256" key="1">
    <source>
        <dbReference type="ARBA" id="ARBA00022448"/>
    </source>
</evidence>
<dbReference type="PROSITE" id="PS51007">
    <property type="entry name" value="CYTC"/>
    <property type="match status" value="1"/>
</dbReference>
<keyword evidence="11" id="KW-1185">Reference proteome</keyword>
<evidence type="ECO:0000256" key="3">
    <source>
        <dbReference type="ARBA" id="ARBA00022723"/>
    </source>
</evidence>
<feature type="binding site" description="covalent" evidence="6">
    <location>
        <position position="272"/>
    </location>
    <ligand>
        <name>heme c</name>
        <dbReference type="ChEBI" id="CHEBI:61717"/>
    </ligand>
</feature>
<dbReference type="EMBL" id="VOOR01000009">
    <property type="protein sequence ID" value="TXB65595.1"/>
    <property type="molecule type" value="Genomic_DNA"/>
</dbReference>
<dbReference type="AlphaFoldDB" id="A0A5C6RUD8"/>
<sequence length="1225" mass="134527">MRLTFPTLLLLLLFSSCQQDSPVNAGLPERGHSPWAVRSVLDGQARMLSLALSNGHWAAYSAQNGQFYKFWKGGINFDGAVYTTVHGPQPSSIGDAYTIQPKEAQQWRLRTAQGEVAPAIKYLGHRFESGQVYLKYELRAPGSPPITVEERPEILETGNGQVGLERSFTATGLPEGATLLLHAYYQSLPTLRSLETNGQLSLTDSLMEENSGRRSWQAEGWLALNPSGPTRLAATFTAEPTIPNPNTTVDEAEAELPEGARLIARSDCKACHNTHVKTVGPAYVEIARRYPNNSDNVAMLAAKIKNGGAGNWGEAMMTPHPDLDDATLETMASYILGLDGEAEAGEEAQNNIGPAQLAFVDAAPGVQKNELLPGVLAQVFQYNKSLQQLSDINFQGTPEYEGIMPNIYIGPSEFQSLSDNFAISFQGYLAVPKDNNYVFRLRSDDGSRLILGGKEIIDHDGWHGPSPKDGEVALRAGLHPIRIEFFQGGGGKFVSLEWKSFDDDKFALVPPTQFFHTKAEQPAPGAEAPPMAQTLRIPGHKYPVNAVHPSYTLSQARPDAFMPKVGGMDFLSDGRLVVSTWDAEGAVYIVDGVQSGDPDKMTARKIASGLAEPLGLKVVDDTIYVLQKQELTRLIDHDGDEVADEYQTVSNDWEVSANFHEFTFGLAYKEGFFYAALAIAILPGGASANPQIPDRGRAIRISKQTGAVDFIARGLRTPNGVGLGVDNELFIADNQGDWLPSCKILHITEGDFFGSRAVDSATVAQLPVKPPVVWLPQDEIGNSPSTPLALNDGPYKGQMIHGEVTHGGVKRVFVEKVKGEYQGAVFRFIQGLEAGVNRMAWGPDGALYVGGIGSTGNWQHTGTQWYGLQRLQYNENPAFEMLSVSARSNGMEITFTEPLEPGTGWLPGAYTVQQWWYKPTSSYGGPKMDLEDLTVKSATVSEDRRKVFLELDGMKAGHVIYIRLPYQWVSESGLELWSTEAWYTLNNIPEGKLGTVKAPPPAQAPNTLSDAERAAGWQLLFDGESTTGWRNFNADTLGRAWKVDNGALYLDPGQKPEGAWQADGGGDIITASIYEDFEFKIDWKIAPCGNSGVFFNVQEGEGYSYVWHTGPEMQVLDNTCHPDAQYETHRAGCLYDLIPVKYEAARPAGEWNESRIISQNGQVSFWLNGRKLVSFEMHNDEWKDRIAASKFQEMPDFGLARKGHIALQDHGDPVWFRNIKIRPLD</sequence>
<comment type="caution">
    <text evidence="10">The sequence shown here is derived from an EMBL/GenBank/DDBJ whole genome shotgun (WGS) entry which is preliminary data.</text>
</comment>
<dbReference type="PROSITE" id="PS51820">
    <property type="entry name" value="PA14"/>
    <property type="match status" value="1"/>
</dbReference>
<dbReference type="SMART" id="SM00758">
    <property type="entry name" value="PA14"/>
    <property type="match status" value="1"/>
</dbReference>
<dbReference type="PANTHER" id="PTHR33546">
    <property type="entry name" value="LARGE, MULTIFUNCTIONAL SECRETED PROTEIN-RELATED"/>
    <property type="match status" value="1"/>
</dbReference>
<proteinExistence type="predicted"/>
<dbReference type="Gene3D" id="3.90.182.10">
    <property type="entry name" value="Toxin - Anthrax Protective Antigen,domain 1"/>
    <property type="match status" value="1"/>
</dbReference>
<accession>A0A5C6RUD8</accession>
<dbReference type="InterPro" id="IPR010496">
    <property type="entry name" value="AL/BT2_dom"/>
</dbReference>
<dbReference type="OrthoDB" id="9814063at2"/>
<dbReference type="RefSeq" id="WP_147166604.1">
    <property type="nucleotide sequence ID" value="NZ_VOOR01000009.1"/>
</dbReference>
<keyword evidence="5 6" id="KW-0408">Iron</keyword>
<keyword evidence="2 6" id="KW-0349">Heme</keyword>
<dbReference type="SUPFAM" id="SSF56988">
    <property type="entry name" value="Anthrax protective antigen"/>
    <property type="match status" value="1"/>
</dbReference>
<dbReference type="GO" id="GO:0020037">
    <property type="term" value="F:heme binding"/>
    <property type="evidence" value="ECO:0007669"/>
    <property type="project" value="InterPro"/>
</dbReference>
<dbReference type="Gene3D" id="2.60.120.560">
    <property type="entry name" value="Exo-inulinase, domain 1"/>
    <property type="match status" value="1"/>
</dbReference>
<evidence type="ECO:0000259" key="9">
    <source>
        <dbReference type="PROSITE" id="PS51820"/>
    </source>
</evidence>
<feature type="domain" description="PA14" evidence="9">
    <location>
        <begin position="370"/>
        <end position="513"/>
    </location>
</feature>
<keyword evidence="1" id="KW-0813">Transport</keyword>
<dbReference type="InterPro" id="IPR002324">
    <property type="entry name" value="Cyt_c_ID"/>
</dbReference>
<reference evidence="10 11" key="1">
    <citation type="submission" date="2019-08" db="EMBL/GenBank/DDBJ databases">
        <title>Genome of Phaeodactylibacter luteus.</title>
        <authorList>
            <person name="Bowman J.P."/>
        </authorList>
    </citation>
    <scope>NUCLEOTIDE SEQUENCE [LARGE SCALE GENOMIC DNA]</scope>
    <source>
        <strain evidence="10 11">KCTC 42180</strain>
    </source>
</reference>
<evidence type="ECO:0000313" key="10">
    <source>
        <dbReference type="EMBL" id="TXB65595.1"/>
    </source>
</evidence>
<evidence type="ECO:0000256" key="6">
    <source>
        <dbReference type="PIRSR" id="PIRSR602324-1"/>
    </source>
</evidence>
<dbReference type="SUPFAM" id="SSF63829">
    <property type="entry name" value="Calcium-dependent phosphotriesterase"/>
    <property type="match status" value="1"/>
</dbReference>
<comment type="PTM">
    <text evidence="6">Binds 1 heme c group covalently per subunit.</text>
</comment>
<dbReference type="Pfam" id="PF00034">
    <property type="entry name" value="Cytochrom_C"/>
    <property type="match status" value="1"/>
</dbReference>
<dbReference type="InterPro" id="IPR037524">
    <property type="entry name" value="PA14/GLEYA"/>
</dbReference>
<dbReference type="GO" id="GO:0016787">
    <property type="term" value="F:hydrolase activity"/>
    <property type="evidence" value="ECO:0007669"/>
    <property type="project" value="InterPro"/>
</dbReference>
<organism evidence="10 11">
    <name type="scientific">Phaeodactylibacter luteus</name>
    <dbReference type="NCBI Taxonomy" id="1564516"/>
    <lineage>
        <taxon>Bacteria</taxon>
        <taxon>Pseudomonadati</taxon>
        <taxon>Bacteroidota</taxon>
        <taxon>Saprospiria</taxon>
        <taxon>Saprospirales</taxon>
        <taxon>Haliscomenobacteraceae</taxon>
        <taxon>Phaeodactylibacter</taxon>
    </lineage>
</organism>
<dbReference type="InterPro" id="IPR036909">
    <property type="entry name" value="Cyt_c-like_dom_sf"/>
</dbReference>
<dbReference type="InterPro" id="IPR009056">
    <property type="entry name" value="Cyt_c-like_dom"/>
</dbReference>
<evidence type="ECO:0000256" key="7">
    <source>
        <dbReference type="SAM" id="SignalP"/>
    </source>
</evidence>
<feature type="signal peptide" evidence="7">
    <location>
        <begin position="1"/>
        <end position="25"/>
    </location>
</feature>
<name>A0A5C6RUD8_9BACT</name>
<dbReference type="Pfam" id="PF06439">
    <property type="entry name" value="3keto-disac_hyd"/>
    <property type="match status" value="1"/>
</dbReference>
<dbReference type="PRINTS" id="PR00606">
    <property type="entry name" value="CYTCHROMECID"/>
</dbReference>
<dbReference type="GO" id="GO:0005506">
    <property type="term" value="F:iron ion binding"/>
    <property type="evidence" value="ECO:0007669"/>
    <property type="project" value="InterPro"/>
</dbReference>
<feature type="domain" description="Cytochrome c" evidence="8">
    <location>
        <begin position="254"/>
        <end position="339"/>
    </location>
</feature>
<evidence type="ECO:0000256" key="4">
    <source>
        <dbReference type="ARBA" id="ARBA00022982"/>
    </source>
</evidence>
<keyword evidence="4" id="KW-0249">Electron transport</keyword>
<dbReference type="Pfam" id="PF07691">
    <property type="entry name" value="PA14"/>
    <property type="match status" value="1"/>
</dbReference>
<dbReference type="InterPro" id="IPR011658">
    <property type="entry name" value="PA14_dom"/>
</dbReference>
<feature type="binding site" description="covalent" evidence="6">
    <location>
        <position position="268"/>
    </location>
    <ligand>
        <name>heme c</name>
        <dbReference type="ChEBI" id="CHEBI:61717"/>
    </ligand>
</feature>
<evidence type="ECO:0000256" key="2">
    <source>
        <dbReference type="ARBA" id="ARBA00022617"/>
    </source>
</evidence>
<dbReference type="Gene3D" id="1.10.760.10">
    <property type="entry name" value="Cytochrome c-like domain"/>
    <property type="match status" value="1"/>
</dbReference>
<gene>
    <name evidence="10" type="ORF">FRY97_06330</name>
</gene>
<dbReference type="Gene3D" id="2.120.10.30">
    <property type="entry name" value="TolB, C-terminal domain"/>
    <property type="match status" value="1"/>
</dbReference>
<keyword evidence="3 6" id="KW-0479">Metal-binding</keyword>
<dbReference type="Proteomes" id="UP000321580">
    <property type="component" value="Unassembled WGS sequence"/>
</dbReference>
<dbReference type="PANTHER" id="PTHR33546:SF1">
    <property type="entry name" value="LARGE, MULTIFUNCTIONAL SECRETED PROTEIN"/>
    <property type="match status" value="1"/>
</dbReference>
<evidence type="ECO:0000259" key="8">
    <source>
        <dbReference type="PROSITE" id="PS51007"/>
    </source>
</evidence>
<dbReference type="GO" id="GO:0009055">
    <property type="term" value="F:electron transfer activity"/>
    <property type="evidence" value="ECO:0007669"/>
    <property type="project" value="InterPro"/>
</dbReference>
<keyword evidence="7" id="KW-0732">Signal</keyword>
<dbReference type="InterPro" id="IPR011042">
    <property type="entry name" value="6-blade_b-propeller_TolB-like"/>
</dbReference>
<feature type="binding site" description="covalent" evidence="6">
    <location>
        <position position="317"/>
    </location>
    <ligand>
        <name>heme c</name>
        <dbReference type="ChEBI" id="CHEBI:61717"/>
    </ligand>
</feature>
<evidence type="ECO:0000313" key="11">
    <source>
        <dbReference type="Proteomes" id="UP000321580"/>
    </source>
</evidence>